<evidence type="ECO:0000313" key="3">
    <source>
        <dbReference type="Proteomes" id="UP000186817"/>
    </source>
</evidence>
<feature type="compositionally biased region" description="Basic and acidic residues" evidence="1">
    <location>
        <begin position="896"/>
        <end position="920"/>
    </location>
</feature>
<sequence length="1038" mass="114593">MAALPADVKAELEGFLQEAADGEKMVKIVENILDYLKKKHLLWTVKLEPMLVGIHPCNRDGYGVNPQDVLDLIDSIVDVGFVKGKVHAVGVEVESDEVRRWNERLFASANGLLGQLQPEALKITSICGSHTNAALRLFRDQVAHNNELVTTGGRLSIEQLRLRDPAFGDAAADGLTWDVIAASVARDVPDILPLISRSGNTSLQRGEHELQVLRRIHATYTRMHSEGHQPAFANIKKSILASKPKCATSVPHMYTFCLKASGGAQGLHLKETEQFVRAHCPSSRQLGPELWQALGVDLKGHTSSAVACVRHALVKSAYLRQNVSVSDCRKLATNFEKVKEADELMLAVRAMLKEQVGDYLQIAGLVMALGSMDMCICGMVLSLKQKDEKQYRTVQAVAHDFCLVAQELLGLSLPLKWESFAEATAAPCAVAKASSSAPVMLELDEHGRVKNPVGLLTARGYELGSDVRRRVDKTVGKIQEVKNDFVYIMLSSGDIVKEPIDKILGNEWVVFKPKDDAHVLEDLSLYGPGTNPEHESFMMTALIATQLQKLGDQQVGTEKLALQTKPNKHLQALKDIPKGKLILVPTTSKIVHKASGQANFFEVETKWTMDAKKFFLCSSCILPKDDAKMKPLIVPFFFVTYTEDEEEANVKLHQMTAEKGSSIKFPVFKNTKKIAAGDLVQCYKAKESKAPPLHFSPSATKRSSGQVATFQVEDRKVIFYGKDEWCPNQKKIGDRTFFSFTKWCPQLTFMLTGKRLRLDSTRAEQSGSLNVPIIHKILEVRQEACDKAFVEAMKVDDASEDEDSPELVDVAVEGEEEKDGGSVYLKPREKAMPKAKRPPEPLEPPAKKVKPVPKGDPDKARGPAEDQAEEQAEDQGNGSKDRHDKDQGSKSRQGHGSKDREDKGSGSYGHDPHKAIEGHGTKTPSQGHGGGHEKMEDYGDWWEEDEEETEEPSSSSKGWSKDSTVGRKGRGAAGPFTRPAAKGYYVQPHFVDEHGARSRAQASEQHVQDLRTSLSAVHLMAKNMDRMASEKESPQEDI</sequence>
<feature type="region of interest" description="Disordered" evidence="1">
    <location>
        <begin position="811"/>
        <end position="982"/>
    </location>
</feature>
<feature type="compositionally biased region" description="Basic and acidic residues" evidence="1">
    <location>
        <begin position="879"/>
        <end position="889"/>
    </location>
</feature>
<feature type="compositionally biased region" description="Acidic residues" evidence="1">
    <location>
        <begin position="938"/>
        <end position="951"/>
    </location>
</feature>
<proteinExistence type="predicted"/>
<feature type="compositionally biased region" description="Low complexity" evidence="1">
    <location>
        <begin position="952"/>
        <end position="963"/>
    </location>
</feature>
<feature type="compositionally biased region" description="Basic and acidic residues" evidence="1">
    <location>
        <begin position="853"/>
        <end position="864"/>
    </location>
</feature>
<evidence type="ECO:0000313" key="2">
    <source>
        <dbReference type="EMBL" id="OLP77453.1"/>
    </source>
</evidence>
<accession>A0A1Q9C3F2</accession>
<reference evidence="2 3" key="1">
    <citation type="submission" date="2016-02" db="EMBL/GenBank/DDBJ databases">
        <title>Genome analysis of coral dinoflagellate symbionts highlights evolutionary adaptations to a symbiotic lifestyle.</title>
        <authorList>
            <person name="Aranda M."/>
            <person name="Li Y."/>
            <person name="Liew Y.J."/>
            <person name="Baumgarten S."/>
            <person name="Simakov O."/>
            <person name="Wilson M."/>
            <person name="Piel J."/>
            <person name="Ashoor H."/>
            <person name="Bougouffa S."/>
            <person name="Bajic V.B."/>
            <person name="Ryu T."/>
            <person name="Ravasi T."/>
            <person name="Bayer T."/>
            <person name="Micklem G."/>
            <person name="Kim H."/>
            <person name="Bhak J."/>
            <person name="Lajeunesse T.C."/>
            <person name="Voolstra C.R."/>
        </authorList>
    </citation>
    <scope>NUCLEOTIDE SEQUENCE [LARGE SCALE GENOMIC DNA]</scope>
    <source>
        <strain evidence="2 3">CCMP2467</strain>
    </source>
</reference>
<keyword evidence="3" id="KW-1185">Reference proteome</keyword>
<comment type="caution">
    <text evidence="2">The sequence shown here is derived from an EMBL/GenBank/DDBJ whole genome shotgun (WGS) entry which is preliminary data.</text>
</comment>
<organism evidence="2 3">
    <name type="scientific">Symbiodinium microadriaticum</name>
    <name type="common">Dinoflagellate</name>
    <name type="synonym">Zooxanthella microadriatica</name>
    <dbReference type="NCBI Taxonomy" id="2951"/>
    <lineage>
        <taxon>Eukaryota</taxon>
        <taxon>Sar</taxon>
        <taxon>Alveolata</taxon>
        <taxon>Dinophyceae</taxon>
        <taxon>Suessiales</taxon>
        <taxon>Symbiodiniaceae</taxon>
        <taxon>Symbiodinium</taxon>
    </lineage>
</organism>
<gene>
    <name evidence="2" type="ORF">AK812_SmicGene42483</name>
</gene>
<name>A0A1Q9C3F2_SYMMI</name>
<dbReference type="AlphaFoldDB" id="A0A1Q9C3F2"/>
<dbReference type="EMBL" id="LSRX01001764">
    <property type="protein sequence ID" value="OLP77453.1"/>
    <property type="molecule type" value="Genomic_DNA"/>
</dbReference>
<feature type="compositionally biased region" description="Basic and acidic residues" evidence="1">
    <location>
        <begin position="826"/>
        <end position="840"/>
    </location>
</feature>
<evidence type="ECO:0000256" key="1">
    <source>
        <dbReference type="SAM" id="MobiDB-lite"/>
    </source>
</evidence>
<dbReference type="OrthoDB" id="10342490at2759"/>
<protein>
    <submittedName>
        <fullName evidence="2">Uncharacterized protein</fullName>
    </submittedName>
</protein>
<dbReference type="Proteomes" id="UP000186817">
    <property type="component" value="Unassembled WGS sequence"/>
</dbReference>